<dbReference type="Proteomes" id="UP000185597">
    <property type="component" value="Unassembled WGS sequence"/>
</dbReference>
<protein>
    <submittedName>
        <fullName evidence="3">Addiction module toxin RelE</fullName>
    </submittedName>
</protein>
<proteinExistence type="predicted"/>
<sequence>MRGVYTKSFELHQGGRSEDPQELTQVSDRGERTQPAQGQFEEGVYTLG</sequence>
<evidence type="ECO:0000313" key="2">
    <source>
        <dbReference type="EMBL" id="OLY67605.1"/>
    </source>
</evidence>
<evidence type="ECO:0000313" key="3">
    <source>
        <dbReference type="EMBL" id="OQM41131.1"/>
    </source>
</evidence>
<reference evidence="3 5" key="2">
    <citation type="submission" date="2017-03" db="EMBL/GenBank/DDBJ databases">
        <authorList>
            <person name="Afonso C.L."/>
            <person name="Miller P.J."/>
            <person name="Scott M.A."/>
            <person name="Spackman E."/>
            <person name="Goraichik I."/>
            <person name="Dimitrov K.M."/>
            <person name="Suarez D.L."/>
            <person name="Swayne D.E."/>
        </authorList>
    </citation>
    <scope>NUCLEOTIDE SEQUENCE [LARGE SCALE GENOMIC DNA]</scope>
    <source>
        <strain evidence="3 5">ATCC 51113</strain>
    </source>
</reference>
<dbReference type="AlphaFoldDB" id="A0A1R0FSH8"/>
<comment type="caution">
    <text evidence="3">The sequence shown here is derived from an EMBL/GenBank/DDBJ whole genome shotgun (WGS) entry which is preliminary data.</text>
</comment>
<evidence type="ECO:0000256" key="1">
    <source>
        <dbReference type="SAM" id="MobiDB-lite"/>
    </source>
</evidence>
<evidence type="ECO:0000313" key="5">
    <source>
        <dbReference type="Proteomes" id="UP000192573"/>
    </source>
</evidence>
<accession>A0A1R0FSH8</accession>
<feature type="region of interest" description="Disordered" evidence="1">
    <location>
        <begin position="1"/>
        <end position="48"/>
    </location>
</feature>
<reference evidence="2 4" key="1">
    <citation type="submission" date="2017-01" db="EMBL/GenBank/DDBJ databases">
        <title>First report of the plasmid-mediated mcr-1 gene in Citrobacter freudii.</title>
        <authorList>
            <person name="Liu J."/>
            <person name="Yang Y."/>
            <person name="Li Y."/>
            <person name="Liu D."/>
            <person name="Tuo H."/>
            <person name="Davis M."/>
            <person name="Zhang A."/>
        </authorList>
    </citation>
    <scope>NUCLEOTIDE SEQUENCE [LARGE SCALE GENOMIC DNA]</scope>
    <source>
        <strain evidence="2 4">SCC4</strain>
    </source>
</reference>
<organism evidence="3 5">
    <name type="scientific">Citrobacter braakii</name>
    <dbReference type="NCBI Taxonomy" id="57706"/>
    <lineage>
        <taxon>Bacteria</taxon>
        <taxon>Pseudomonadati</taxon>
        <taxon>Pseudomonadota</taxon>
        <taxon>Gammaproteobacteria</taxon>
        <taxon>Enterobacterales</taxon>
        <taxon>Enterobacteriaceae</taxon>
        <taxon>Citrobacter</taxon>
        <taxon>Citrobacter freundii complex</taxon>
    </lineage>
</organism>
<evidence type="ECO:0000313" key="4">
    <source>
        <dbReference type="Proteomes" id="UP000185597"/>
    </source>
</evidence>
<dbReference type="EMBL" id="MTCP01000011">
    <property type="protein sequence ID" value="OLY67605.1"/>
    <property type="molecule type" value="Genomic_DNA"/>
</dbReference>
<feature type="compositionally biased region" description="Basic and acidic residues" evidence="1">
    <location>
        <begin position="9"/>
        <end position="19"/>
    </location>
</feature>
<dbReference type="EMBL" id="NAEW01000007">
    <property type="protein sequence ID" value="OQM41131.1"/>
    <property type="molecule type" value="Genomic_DNA"/>
</dbReference>
<gene>
    <name evidence="2" type="ORF">BWD41_20045</name>
    <name evidence="3" type="ORF">BZK42_16710</name>
</gene>
<name>A0A1R0FSH8_CITBR</name>
<dbReference type="Proteomes" id="UP000192573">
    <property type="component" value="Unassembled WGS sequence"/>
</dbReference>